<evidence type="ECO:0000313" key="2">
    <source>
        <dbReference type="Proteomes" id="UP000230069"/>
    </source>
</evidence>
<sequence>MLRWSNNQRLEILLISSILEQSTLIWEEKENNHHHCIEKTIITGMQGSGNINFTDSTQSQTWPKDKYHHQCL</sequence>
<evidence type="ECO:0000313" key="1">
    <source>
        <dbReference type="EMBL" id="PIA48215.1"/>
    </source>
</evidence>
<accession>A0A2G5DXK9</accession>
<organism evidence="1 2">
    <name type="scientific">Aquilegia coerulea</name>
    <name type="common">Rocky mountain columbine</name>
    <dbReference type="NCBI Taxonomy" id="218851"/>
    <lineage>
        <taxon>Eukaryota</taxon>
        <taxon>Viridiplantae</taxon>
        <taxon>Streptophyta</taxon>
        <taxon>Embryophyta</taxon>
        <taxon>Tracheophyta</taxon>
        <taxon>Spermatophyta</taxon>
        <taxon>Magnoliopsida</taxon>
        <taxon>Ranunculales</taxon>
        <taxon>Ranunculaceae</taxon>
        <taxon>Thalictroideae</taxon>
        <taxon>Aquilegia</taxon>
    </lineage>
</organism>
<protein>
    <submittedName>
        <fullName evidence="1">Uncharacterized protein</fullName>
    </submittedName>
</protein>
<keyword evidence="2" id="KW-1185">Reference proteome</keyword>
<proteinExistence type="predicted"/>
<dbReference type="EMBL" id="KZ305031">
    <property type="protein sequence ID" value="PIA48215.1"/>
    <property type="molecule type" value="Genomic_DNA"/>
</dbReference>
<reference evidence="1 2" key="1">
    <citation type="submission" date="2017-09" db="EMBL/GenBank/DDBJ databases">
        <title>WGS assembly of Aquilegia coerulea Goldsmith.</title>
        <authorList>
            <person name="Hodges S."/>
            <person name="Kramer E."/>
            <person name="Nordborg M."/>
            <person name="Tomkins J."/>
            <person name="Borevitz J."/>
            <person name="Derieg N."/>
            <person name="Yan J."/>
            <person name="Mihaltcheva S."/>
            <person name="Hayes R.D."/>
            <person name="Rokhsar D."/>
        </authorList>
    </citation>
    <scope>NUCLEOTIDE SEQUENCE [LARGE SCALE GENOMIC DNA]</scope>
    <source>
        <strain evidence="2">cv. Goldsmith</strain>
    </source>
</reference>
<dbReference type="InParanoid" id="A0A2G5DXK9"/>
<dbReference type="Proteomes" id="UP000230069">
    <property type="component" value="Unassembled WGS sequence"/>
</dbReference>
<gene>
    <name evidence="1" type="ORF">AQUCO_01400651v1</name>
</gene>
<name>A0A2G5DXK9_AQUCA</name>
<dbReference type="AlphaFoldDB" id="A0A2G5DXK9"/>